<accession>A0A8S4RZP1</accession>
<organism evidence="1 2">
    <name type="scientific">Pararge aegeria aegeria</name>
    <dbReference type="NCBI Taxonomy" id="348720"/>
    <lineage>
        <taxon>Eukaryota</taxon>
        <taxon>Metazoa</taxon>
        <taxon>Ecdysozoa</taxon>
        <taxon>Arthropoda</taxon>
        <taxon>Hexapoda</taxon>
        <taxon>Insecta</taxon>
        <taxon>Pterygota</taxon>
        <taxon>Neoptera</taxon>
        <taxon>Endopterygota</taxon>
        <taxon>Lepidoptera</taxon>
        <taxon>Glossata</taxon>
        <taxon>Ditrysia</taxon>
        <taxon>Papilionoidea</taxon>
        <taxon>Nymphalidae</taxon>
        <taxon>Satyrinae</taxon>
        <taxon>Satyrini</taxon>
        <taxon>Parargina</taxon>
        <taxon>Pararge</taxon>
    </lineage>
</organism>
<reference evidence="1" key="1">
    <citation type="submission" date="2022-03" db="EMBL/GenBank/DDBJ databases">
        <authorList>
            <person name="Lindestad O."/>
        </authorList>
    </citation>
    <scope>NUCLEOTIDE SEQUENCE</scope>
</reference>
<evidence type="ECO:0000313" key="2">
    <source>
        <dbReference type="Proteomes" id="UP000838756"/>
    </source>
</evidence>
<keyword evidence="2" id="KW-1185">Reference proteome</keyword>
<proteinExistence type="predicted"/>
<name>A0A8S4RZP1_9NEOP</name>
<dbReference type="EMBL" id="CAKXAJ010025685">
    <property type="protein sequence ID" value="CAH2242783.1"/>
    <property type="molecule type" value="Genomic_DNA"/>
</dbReference>
<sequence length="126" mass="14187">MGPAMHYVAIHKDSPAFRGVGLRLMTIVPDGEFCLITWVIGIQDIYGCHTHEQCSCLISSDDILDCTRTRLLTKKKIINKAERTKSLDPGIGRHSRLYNTPLESQKKRTNSIKVASAEHKQCKTSY</sequence>
<evidence type="ECO:0000313" key="1">
    <source>
        <dbReference type="EMBL" id="CAH2242783.1"/>
    </source>
</evidence>
<dbReference type="Proteomes" id="UP000838756">
    <property type="component" value="Unassembled WGS sequence"/>
</dbReference>
<dbReference type="AlphaFoldDB" id="A0A8S4RZP1"/>
<comment type="caution">
    <text evidence="1">The sequence shown here is derived from an EMBL/GenBank/DDBJ whole genome shotgun (WGS) entry which is preliminary data.</text>
</comment>
<gene>
    <name evidence="1" type="primary">jg10317</name>
    <name evidence="1" type="ORF">PAEG_LOCUS19016</name>
</gene>
<protein>
    <submittedName>
        <fullName evidence="1">Jg10317 protein</fullName>
    </submittedName>
</protein>